<comment type="caution">
    <text evidence="1">The sequence shown here is derived from an EMBL/GenBank/DDBJ whole genome shotgun (WGS) entry which is preliminary data.</text>
</comment>
<dbReference type="AlphaFoldDB" id="A0A1E7QK42"/>
<dbReference type="EMBL" id="MJMG01000003">
    <property type="protein sequence ID" value="OEY86842.1"/>
    <property type="molecule type" value="Genomic_DNA"/>
</dbReference>
<sequence length="136" mass="15632">MCNSHSTVHIDCNNHANITVTCNENVTIRNKREVEIEICQLNGSIKFTLESKDDKNIAYTDGKLSFAIPKELKNYKVGGKNLFDIIREYFQKLCEKLGFNFEEKIEYHFDALSAAGYLESVEPLINFINIQPPRNI</sequence>
<dbReference type="OrthoDB" id="7164659at2"/>
<protein>
    <submittedName>
        <fullName evidence="1">Uncharacterized protein</fullName>
    </submittedName>
</protein>
<organism evidence="1 2">
    <name type="scientific">Wolbachia pipientis</name>
    <dbReference type="NCBI Taxonomy" id="955"/>
    <lineage>
        <taxon>Bacteria</taxon>
        <taxon>Pseudomonadati</taxon>
        <taxon>Pseudomonadota</taxon>
        <taxon>Alphaproteobacteria</taxon>
        <taxon>Rickettsiales</taxon>
        <taxon>Anaplasmataceae</taxon>
        <taxon>Wolbachieae</taxon>
        <taxon>Wolbachia</taxon>
    </lineage>
</organism>
<accession>A0A1E7QK42</accession>
<evidence type="ECO:0000313" key="1">
    <source>
        <dbReference type="EMBL" id="OEY86842.1"/>
    </source>
</evidence>
<proteinExistence type="predicted"/>
<gene>
    <name evidence="1" type="ORF">BIY23_04660</name>
</gene>
<dbReference type="RefSeq" id="WP_070064895.1">
    <property type="nucleotide sequence ID" value="NZ_MJMG01000003.1"/>
</dbReference>
<evidence type="ECO:0000313" key="2">
    <source>
        <dbReference type="Proteomes" id="UP000175679"/>
    </source>
</evidence>
<keyword evidence="2" id="KW-1185">Reference proteome</keyword>
<name>A0A1E7QK42_WOLPI</name>
<reference evidence="1 2" key="1">
    <citation type="submission" date="2016-09" db="EMBL/GenBank/DDBJ databases">
        <title>Genomic evidence for plant-parasitic nematodes as the earliest Wolbachia hosts.</title>
        <authorList>
            <person name="Brown A.M."/>
            <person name="Wasala S.K."/>
            <person name="Howe D.K."/>
            <person name="Peetz A.B."/>
            <person name="Zasada I.A."/>
            <person name="Denver D.R."/>
        </authorList>
    </citation>
    <scope>NUCLEOTIDE SEQUENCE [LARGE SCALE GENOMIC DNA]</scope>
    <source>
        <strain evidence="2">wPpe</strain>
    </source>
</reference>
<dbReference type="Proteomes" id="UP000175679">
    <property type="component" value="Unassembled WGS sequence"/>
</dbReference>